<proteinExistence type="inferred from homology"/>
<dbReference type="InterPro" id="IPR036046">
    <property type="entry name" value="Acylphosphatase-like_dom_sf"/>
</dbReference>
<dbReference type="GO" id="GO:0003998">
    <property type="term" value="F:acylphosphatase activity"/>
    <property type="evidence" value="ECO:0007669"/>
    <property type="project" value="UniProtKB-EC"/>
</dbReference>
<dbReference type="EC" id="3.6.1.7" evidence="1"/>
<protein>
    <recommendedName>
        <fullName evidence="1">acylphosphatase</fullName>
        <ecNumber evidence="1">3.6.1.7</ecNumber>
    </recommendedName>
</protein>
<reference evidence="4" key="1">
    <citation type="journal article" date="2020" name="ISME J.">
        <title>Gammaproteobacteria mediating utilization of methyl-, sulfur- and petroleum organic compounds in deep ocean hydrothermal plumes.</title>
        <authorList>
            <person name="Zhou Z."/>
            <person name="Liu Y."/>
            <person name="Pan J."/>
            <person name="Cron B.R."/>
            <person name="Toner B.M."/>
            <person name="Anantharaman K."/>
            <person name="Breier J.A."/>
            <person name="Dick G.J."/>
            <person name="Li M."/>
        </authorList>
    </citation>
    <scope>NUCLEOTIDE SEQUENCE</scope>
    <source>
        <strain evidence="4">SZUA-1515</strain>
    </source>
</reference>
<dbReference type="Gene3D" id="3.30.70.100">
    <property type="match status" value="1"/>
</dbReference>
<feature type="active site" evidence="1">
    <location>
        <position position="35"/>
    </location>
</feature>
<dbReference type="InterPro" id="IPR020456">
    <property type="entry name" value="Acylphosphatase"/>
</dbReference>
<comment type="caution">
    <text evidence="4">The sequence shown here is derived from an EMBL/GenBank/DDBJ whole genome shotgun (WGS) entry which is preliminary data.</text>
</comment>
<evidence type="ECO:0000259" key="3">
    <source>
        <dbReference type="PROSITE" id="PS51160"/>
    </source>
</evidence>
<dbReference type="EMBL" id="DQVM01000099">
    <property type="protein sequence ID" value="HIQ29919.1"/>
    <property type="molecule type" value="Genomic_DNA"/>
</dbReference>
<dbReference type="PANTHER" id="PTHR47268:SF4">
    <property type="entry name" value="ACYLPHOSPHATASE"/>
    <property type="match status" value="1"/>
</dbReference>
<dbReference type="PROSITE" id="PS51160">
    <property type="entry name" value="ACYLPHOSPHATASE_3"/>
    <property type="match status" value="1"/>
</dbReference>
<feature type="domain" description="Acylphosphatase-like" evidence="3">
    <location>
        <begin position="2"/>
        <end position="76"/>
    </location>
</feature>
<dbReference type="InterPro" id="IPR001792">
    <property type="entry name" value="Acylphosphatase-like_dom"/>
</dbReference>
<dbReference type="SUPFAM" id="SSF54975">
    <property type="entry name" value="Acylphosphatase/BLUF domain-like"/>
    <property type="match status" value="1"/>
</dbReference>
<gene>
    <name evidence="4" type="ORF">EYH45_05080</name>
</gene>
<evidence type="ECO:0000256" key="2">
    <source>
        <dbReference type="RuleBase" id="RU004168"/>
    </source>
</evidence>
<sequence>MKVTVRVFGNVQAVGYRALVKSIARSMGVRGLVRNLEDGSVEIFADAPEDILGRFLRYIEVKGRPEDILSLHVERV</sequence>
<name>A0A832ZW18_CALS0</name>
<dbReference type="PANTHER" id="PTHR47268">
    <property type="entry name" value="ACYLPHOSPHATASE"/>
    <property type="match status" value="1"/>
</dbReference>
<dbReference type="AlphaFoldDB" id="A0A832ZW18"/>
<accession>A0A832ZW18</accession>
<dbReference type="Pfam" id="PF00708">
    <property type="entry name" value="Acylphosphatase"/>
    <property type="match status" value="1"/>
</dbReference>
<feature type="active site" evidence="1">
    <location>
        <position position="17"/>
    </location>
</feature>
<dbReference type="Proteomes" id="UP000608579">
    <property type="component" value="Unassembled WGS sequence"/>
</dbReference>
<evidence type="ECO:0000313" key="5">
    <source>
        <dbReference type="Proteomes" id="UP000608579"/>
    </source>
</evidence>
<keyword evidence="1 4" id="KW-0378">Hydrolase</keyword>
<organism evidence="4 5">
    <name type="scientific">Caldiarchaeum subterraneum</name>
    <dbReference type="NCBI Taxonomy" id="311458"/>
    <lineage>
        <taxon>Archaea</taxon>
        <taxon>Nitrososphaerota</taxon>
        <taxon>Candidatus Caldarchaeales</taxon>
        <taxon>Candidatus Caldarchaeaceae</taxon>
        <taxon>Candidatus Caldarchaeum</taxon>
    </lineage>
</organism>
<feature type="non-terminal residue" evidence="4">
    <location>
        <position position="76"/>
    </location>
</feature>
<comment type="catalytic activity">
    <reaction evidence="1">
        <text>an acyl phosphate + H2O = a carboxylate + phosphate + H(+)</text>
        <dbReference type="Rhea" id="RHEA:14965"/>
        <dbReference type="ChEBI" id="CHEBI:15377"/>
        <dbReference type="ChEBI" id="CHEBI:15378"/>
        <dbReference type="ChEBI" id="CHEBI:29067"/>
        <dbReference type="ChEBI" id="CHEBI:43474"/>
        <dbReference type="ChEBI" id="CHEBI:59918"/>
        <dbReference type="EC" id="3.6.1.7"/>
    </reaction>
</comment>
<comment type="similarity">
    <text evidence="2">Belongs to the acylphosphatase family.</text>
</comment>
<evidence type="ECO:0000313" key="4">
    <source>
        <dbReference type="EMBL" id="HIQ29919.1"/>
    </source>
</evidence>
<evidence type="ECO:0000256" key="1">
    <source>
        <dbReference type="PROSITE-ProRule" id="PRU00520"/>
    </source>
</evidence>